<feature type="region of interest" description="Disordered" evidence="1">
    <location>
        <begin position="1"/>
        <end position="30"/>
    </location>
</feature>
<gene>
    <name evidence="2" type="ORF">D3273_25880</name>
</gene>
<dbReference type="SUPFAM" id="SSF140804">
    <property type="entry name" value="YidB-like"/>
    <property type="match status" value="1"/>
</dbReference>
<name>A0A4Q2U2K4_9HYPH</name>
<dbReference type="InterPro" id="IPR045372">
    <property type="entry name" value="YidB"/>
</dbReference>
<dbReference type="EMBL" id="QYBB01000072">
    <property type="protein sequence ID" value="RYC29077.1"/>
    <property type="molecule type" value="Genomic_DNA"/>
</dbReference>
<evidence type="ECO:0000313" key="2">
    <source>
        <dbReference type="EMBL" id="RYC29077.1"/>
    </source>
</evidence>
<accession>A0A4Q2U2K4</accession>
<protein>
    <submittedName>
        <fullName evidence="2">DUF937 domain-containing protein</fullName>
    </submittedName>
</protein>
<evidence type="ECO:0000256" key="1">
    <source>
        <dbReference type="SAM" id="MobiDB-lite"/>
    </source>
</evidence>
<feature type="compositionally biased region" description="Basic residues" evidence="1">
    <location>
        <begin position="10"/>
        <end position="26"/>
    </location>
</feature>
<organism evidence="2 3">
    <name type="scientific">Lichenibacterium minor</name>
    <dbReference type="NCBI Taxonomy" id="2316528"/>
    <lineage>
        <taxon>Bacteria</taxon>
        <taxon>Pseudomonadati</taxon>
        <taxon>Pseudomonadota</taxon>
        <taxon>Alphaproteobacteria</taxon>
        <taxon>Hyphomicrobiales</taxon>
        <taxon>Lichenihabitantaceae</taxon>
        <taxon>Lichenibacterium</taxon>
    </lineage>
</organism>
<reference evidence="2 3" key="1">
    <citation type="submission" date="2018-12" db="EMBL/GenBank/DDBJ databases">
        <authorList>
            <person name="Grouzdev D.S."/>
            <person name="Krutkina M.S."/>
        </authorList>
    </citation>
    <scope>NUCLEOTIDE SEQUENCE [LARGE SCALE GENOMIC DNA]</scope>
    <source>
        <strain evidence="2 3">RmlP026</strain>
    </source>
</reference>
<comment type="caution">
    <text evidence="2">The sequence shown here is derived from an EMBL/GenBank/DDBJ whole genome shotgun (WGS) entry which is preliminary data.</text>
</comment>
<evidence type="ECO:0000313" key="3">
    <source>
        <dbReference type="Proteomes" id="UP000290759"/>
    </source>
</evidence>
<dbReference type="OrthoDB" id="4235777at2"/>
<reference evidence="2 3" key="2">
    <citation type="submission" date="2019-02" db="EMBL/GenBank/DDBJ databases">
        <title>'Lichenibacterium ramalinii' gen. nov. sp. nov., 'Lichenibacterium minor' gen. nov. sp. nov.</title>
        <authorList>
            <person name="Pankratov T."/>
        </authorList>
    </citation>
    <scope>NUCLEOTIDE SEQUENCE [LARGE SCALE GENOMIC DNA]</scope>
    <source>
        <strain evidence="2 3">RmlP026</strain>
    </source>
</reference>
<dbReference type="InterPro" id="IPR027405">
    <property type="entry name" value="YidB-like"/>
</dbReference>
<proteinExistence type="predicted"/>
<dbReference type="Gene3D" id="1.10.10.690">
    <property type="entry name" value="YidB-like"/>
    <property type="match status" value="1"/>
</dbReference>
<sequence>MRSSSVSTGKVRRLPMKRHQKRARRLPPREDTMGLLDSILGQVSGQSVNSTTSGSGGGAAALMPALMAIMAAKSGGGAGGLGALGGMLGGAAGSASAGGGIGGMLGSLMGGAQGGQAGGLGGMLGGGGLAGGLGQLLQSFEQNGHGAAAQSWVGEGANASVSPEQVGQALGPDIIDQLASHIGMLHGDVMSHLSQVLPQAVHQLTPDGRLPTSDEASQWV</sequence>
<dbReference type="Pfam" id="PF20159">
    <property type="entry name" value="YidB"/>
    <property type="match status" value="1"/>
</dbReference>
<dbReference type="AlphaFoldDB" id="A0A4Q2U2K4"/>
<dbReference type="Proteomes" id="UP000290759">
    <property type="component" value="Unassembled WGS sequence"/>
</dbReference>
<keyword evidence="3" id="KW-1185">Reference proteome</keyword>